<name>A0ABQ8T1C9_PERAM</name>
<protein>
    <recommendedName>
        <fullName evidence="3">Transposase Tc1-like domain-containing protein</fullName>
    </recommendedName>
</protein>
<evidence type="ECO:0000256" key="2">
    <source>
        <dbReference type="SAM" id="MobiDB-lite"/>
    </source>
</evidence>
<dbReference type="EMBL" id="JAJSOF020000017">
    <property type="protein sequence ID" value="KAJ4439727.1"/>
    <property type="molecule type" value="Genomic_DNA"/>
</dbReference>
<gene>
    <name evidence="4" type="ORF">ANN_07855</name>
</gene>
<dbReference type="SUPFAM" id="SSF46689">
    <property type="entry name" value="Homeodomain-like"/>
    <property type="match status" value="1"/>
</dbReference>
<comment type="caution">
    <text evidence="4">The sequence shown here is derived from an EMBL/GenBank/DDBJ whole genome shotgun (WGS) entry which is preliminary data.</text>
</comment>
<comment type="subcellular location">
    <subcellularLocation>
        <location evidence="1">Nucleus</location>
    </subcellularLocation>
</comment>
<proteinExistence type="predicted"/>
<evidence type="ECO:0000256" key="1">
    <source>
        <dbReference type="ARBA" id="ARBA00004123"/>
    </source>
</evidence>
<dbReference type="Proteomes" id="UP001148838">
    <property type="component" value="Unassembled WGS sequence"/>
</dbReference>
<organism evidence="4 5">
    <name type="scientific">Periplaneta americana</name>
    <name type="common">American cockroach</name>
    <name type="synonym">Blatta americana</name>
    <dbReference type="NCBI Taxonomy" id="6978"/>
    <lineage>
        <taxon>Eukaryota</taxon>
        <taxon>Metazoa</taxon>
        <taxon>Ecdysozoa</taxon>
        <taxon>Arthropoda</taxon>
        <taxon>Hexapoda</taxon>
        <taxon>Insecta</taxon>
        <taxon>Pterygota</taxon>
        <taxon>Neoptera</taxon>
        <taxon>Polyneoptera</taxon>
        <taxon>Dictyoptera</taxon>
        <taxon>Blattodea</taxon>
        <taxon>Blattoidea</taxon>
        <taxon>Blattidae</taxon>
        <taxon>Blattinae</taxon>
        <taxon>Periplaneta</taxon>
    </lineage>
</organism>
<dbReference type="Pfam" id="PF01498">
    <property type="entry name" value="HTH_Tnp_Tc3_2"/>
    <property type="match status" value="1"/>
</dbReference>
<dbReference type="InterPro" id="IPR002492">
    <property type="entry name" value="Transposase_Tc1-like"/>
</dbReference>
<reference evidence="4 5" key="1">
    <citation type="journal article" date="2022" name="Allergy">
        <title>Genome assembly and annotation of Periplaneta americana reveal a comprehensive cockroach allergen profile.</title>
        <authorList>
            <person name="Wang L."/>
            <person name="Xiong Q."/>
            <person name="Saelim N."/>
            <person name="Wang L."/>
            <person name="Nong W."/>
            <person name="Wan A.T."/>
            <person name="Shi M."/>
            <person name="Liu X."/>
            <person name="Cao Q."/>
            <person name="Hui J.H.L."/>
            <person name="Sookrung N."/>
            <person name="Leung T.F."/>
            <person name="Tungtrongchitr A."/>
            <person name="Tsui S.K.W."/>
        </authorList>
    </citation>
    <scope>NUCLEOTIDE SEQUENCE [LARGE SCALE GENOMIC DNA]</scope>
    <source>
        <strain evidence="4">PWHHKU_190912</strain>
    </source>
</reference>
<evidence type="ECO:0000259" key="3">
    <source>
        <dbReference type="Pfam" id="PF01498"/>
    </source>
</evidence>
<feature type="domain" description="Transposase Tc1-like" evidence="3">
    <location>
        <begin position="41"/>
        <end position="104"/>
    </location>
</feature>
<sequence>MIFPCRYSASSYDERLWRKFQETQSIADREGRPRKTTPGQDRYVRLSARRNPIASATTLRHDLREATGVVLSSQTVRNRPHDIGLYARRPLKTPALRPHHRGARA</sequence>
<evidence type="ECO:0000313" key="4">
    <source>
        <dbReference type="EMBL" id="KAJ4439727.1"/>
    </source>
</evidence>
<feature type="region of interest" description="Disordered" evidence="2">
    <location>
        <begin position="81"/>
        <end position="105"/>
    </location>
</feature>
<dbReference type="InterPro" id="IPR009057">
    <property type="entry name" value="Homeodomain-like_sf"/>
</dbReference>
<evidence type="ECO:0000313" key="5">
    <source>
        <dbReference type="Proteomes" id="UP001148838"/>
    </source>
</evidence>
<accession>A0ABQ8T1C9</accession>
<keyword evidence="5" id="KW-1185">Reference proteome</keyword>